<protein>
    <submittedName>
        <fullName evidence="3">Uncharacterized protein</fullName>
    </submittedName>
</protein>
<gene>
    <name evidence="3" type="ORF">SDC9_133847</name>
</gene>
<dbReference type="EMBL" id="VSSQ01034723">
    <property type="protein sequence ID" value="MPM86755.1"/>
    <property type="molecule type" value="Genomic_DNA"/>
</dbReference>
<accession>A0A645DC40</accession>
<keyword evidence="2" id="KW-1133">Transmembrane helix</keyword>
<keyword evidence="2" id="KW-0472">Membrane</keyword>
<sequence>MLPVIGIALKPLFSDTIMQWCFSYNTMMNIYVAVVFLSYMFCDVFPRPIYGNAYLRLILLSVFVLVFHKWVSRLYRNVLDYWHIYILPVASMLACFLSYFFCGDIKETMASNYIPLLFVILLGLSVYVSIIHSLKTENAVRAGASAAGREQYGQVPEAHGGGFGPEQPRRT</sequence>
<feature type="transmembrane region" description="Helical" evidence="2">
    <location>
        <begin position="82"/>
        <end position="101"/>
    </location>
</feature>
<dbReference type="AlphaFoldDB" id="A0A645DC40"/>
<proteinExistence type="predicted"/>
<feature type="transmembrane region" description="Helical" evidence="2">
    <location>
        <begin position="113"/>
        <end position="131"/>
    </location>
</feature>
<name>A0A645DC40_9ZZZZ</name>
<feature type="transmembrane region" description="Helical" evidence="2">
    <location>
        <begin position="21"/>
        <end position="41"/>
    </location>
</feature>
<organism evidence="3">
    <name type="scientific">bioreactor metagenome</name>
    <dbReference type="NCBI Taxonomy" id="1076179"/>
    <lineage>
        <taxon>unclassified sequences</taxon>
        <taxon>metagenomes</taxon>
        <taxon>ecological metagenomes</taxon>
    </lineage>
</organism>
<feature type="region of interest" description="Disordered" evidence="1">
    <location>
        <begin position="152"/>
        <end position="171"/>
    </location>
</feature>
<keyword evidence="2" id="KW-0812">Transmembrane</keyword>
<evidence type="ECO:0000256" key="1">
    <source>
        <dbReference type="SAM" id="MobiDB-lite"/>
    </source>
</evidence>
<reference evidence="3" key="1">
    <citation type="submission" date="2019-08" db="EMBL/GenBank/DDBJ databases">
        <authorList>
            <person name="Kucharzyk K."/>
            <person name="Murdoch R.W."/>
            <person name="Higgins S."/>
            <person name="Loffler F."/>
        </authorList>
    </citation>
    <scope>NUCLEOTIDE SEQUENCE</scope>
</reference>
<feature type="transmembrane region" description="Helical" evidence="2">
    <location>
        <begin position="53"/>
        <end position="70"/>
    </location>
</feature>
<evidence type="ECO:0000256" key="2">
    <source>
        <dbReference type="SAM" id="Phobius"/>
    </source>
</evidence>
<comment type="caution">
    <text evidence="3">The sequence shown here is derived from an EMBL/GenBank/DDBJ whole genome shotgun (WGS) entry which is preliminary data.</text>
</comment>
<evidence type="ECO:0000313" key="3">
    <source>
        <dbReference type="EMBL" id="MPM86755.1"/>
    </source>
</evidence>